<dbReference type="SUPFAM" id="SSF52540">
    <property type="entry name" value="P-loop containing nucleoside triphosphate hydrolases"/>
    <property type="match status" value="1"/>
</dbReference>
<dbReference type="GO" id="GO:0036297">
    <property type="term" value="P:interstrand cross-link repair"/>
    <property type="evidence" value="ECO:0007669"/>
    <property type="project" value="TreeGrafter"/>
</dbReference>
<dbReference type="Pfam" id="PF00270">
    <property type="entry name" value="DEAD"/>
    <property type="match status" value="1"/>
</dbReference>
<feature type="coiled-coil region" evidence="3">
    <location>
        <begin position="677"/>
        <end position="737"/>
    </location>
</feature>
<gene>
    <name evidence="6" type="ORF">DFR86_00410</name>
</gene>
<dbReference type="PROSITE" id="PS51192">
    <property type="entry name" value="HELICASE_ATP_BIND_1"/>
    <property type="match status" value="1"/>
</dbReference>
<keyword evidence="7" id="KW-1185">Reference proteome</keyword>
<organism evidence="6 7">
    <name type="scientific">Acidianus sulfidivorans JP7</name>
    <dbReference type="NCBI Taxonomy" id="619593"/>
    <lineage>
        <taxon>Archaea</taxon>
        <taxon>Thermoproteota</taxon>
        <taxon>Thermoprotei</taxon>
        <taxon>Sulfolobales</taxon>
        <taxon>Sulfolobaceae</taxon>
        <taxon>Acidianus</taxon>
    </lineage>
</organism>
<protein>
    <recommendedName>
        <fullName evidence="8">DEAD/DEAH box helicase</fullName>
    </recommendedName>
</protein>
<name>A0A2U9IJM5_9CREN</name>
<keyword evidence="2" id="KW-0067">ATP-binding</keyword>
<dbReference type="PANTHER" id="PTHR47957">
    <property type="entry name" value="ATP-DEPENDENT HELICASE HRQ1"/>
    <property type="match status" value="1"/>
</dbReference>
<evidence type="ECO:0000256" key="2">
    <source>
        <dbReference type="ARBA" id="ARBA00022840"/>
    </source>
</evidence>
<feature type="domain" description="Helicase C-terminal" evidence="5">
    <location>
        <begin position="500"/>
        <end position="662"/>
    </location>
</feature>
<proteinExistence type="predicted"/>
<accession>A0A2U9IJM5</accession>
<dbReference type="SMART" id="SM00487">
    <property type="entry name" value="DEXDc"/>
    <property type="match status" value="1"/>
</dbReference>
<dbReference type="EMBL" id="CP029288">
    <property type="protein sequence ID" value="AWR96156.1"/>
    <property type="molecule type" value="Genomic_DNA"/>
</dbReference>
<dbReference type="InterPro" id="IPR001650">
    <property type="entry name" value="Helicase_C-like"/>
</dbReference>
<evidence type="ECO:0000259" key="5">
    <source>
        <dbReference type="PROSITE" id="PS51194"/>
    </source>
</evidence>
<reference evidence="6 7" key="1">
    <citation type="submission" date="2018-05" db="EMBL/GenBank/DDBJ databases">
        <title>Complete Genome Sequences of Extremely Thermoacidophilic, Metal-Mobilizing Type-Strain Members of the Archaeal Family Sulfolobaceae: Acidianus brierleyi DSM-1651T, Acidianus sulfidivorans DSM-18786T, Metallosphaera hakonensis DSM-7519T, and Metallosphaera prunae DSM-10039T.</title>
        <authorList>
            <person name="Counts J.A."/>
            <person name="Kelly R.M."/>
        </authorList>
    </citation>
    <scope>NUCLEOTIDE SEQUENCE [LARGE SCALE GENOMIC DNA]</scope>
    <source>
        <strain evidence="6 7">JP7</strain>
    </source>
</reference>
<dbReference type="GO" id="GO:0005524">
    <property type="term" value="F:ATP binding"/>
    <property type="evidence" value="ECO:0007669"/>
    <property type="project" value="UniProtKB-KW"/>
</dbReference>
<dbReference type="SMART" id="SM00490">
    <property type="entry name" value="HELICc"/>
    <property type="match status" value="1"/>
</dbReference>
<dbReference type="KEGG" id="asul:DFR86_00410"/>
<evidence type="ECO:0000259" key="4">
    <source>
        <dbReference type="PROSITE" id="PS51192"/>
    </source>
</evidence>
<dbReference type="InterPro" id="IPR011545">
    <property type="entry name" value="DEAD/DEAH_box_helicase_dom"/>
</dbReference>
<evidence type="ECO:0000256" key="3">
    <source>
        <dbReference type="SAM" id="Coils"/>
    </source>
</evidence>
<keyword evidence="3" id="KW-0175">Coiled coil</keyword>
<dbReference type="PANTHER" id="PTHR47957:SF3">
    <property type="entry name" value="ATP-DEPENDENT HELICASE HRQ1"/>
    <property type="match status" value="1"/>
</dbReference>
<dbReference type="GO" id="GO:0006289">
    <property type="term" value="P:nucleotide-excision repair"/>
    <property type="evidence" value="ECO:0007669"/>
    <property type="project" value="TreeGrafter"/>
</dbReference>
<evidence type="ECO:0008006" key="8">
    <source>
        <dbReference type="Google" id="ProtNLM"/>
    </source>
</evidence>
<dbReference type="GO" id="GO:0003676">
    <property type="term" value="F:nucleic acid binding"/>
    <property type="evidence" value="ECO:0007669"/>
    <property type="project" value="InterPro"/>
</dbReference>
<dbReference type="PROSITE" id="PS51194">
    <property type="entry name" value="HELICASE_CTER"/>
    <property type="match status" value="1"/>
</dbReference>
<dbReference type="Gene3D" id="3.40.50.300">
    <property type="entry name" value="P-loop containing nucleotide triphosphate hydrolases"/>
    <property type="match status" value="2"/>
</dbReference>
<evidence type="ECO:0000256" key="1">
    <source>
        <dbReference type="ARBA" id="ARBA00022741"/>
    </source>
</evidence>
<dbReference type="Pfam" id="PF00271">
    <property type="entry name" value="Helicase_C"/>
    <property type="match status" value="1"/>
</dbReference>
<dbReference type="GO" id="GO:0043138">
    <property type="term" value="F:3'-5' DNA helicase activity"/>
    <property type="evidence" value="ECO:0007669"/>
    <property type="project" value="TreeGrafter"/>
</dbReference>
<dbReference type="Proteomes" id="UP000248410">
    <property type="component" value="Chromosome"/>
</dbReference>
<feature type="domain" description="Helicase ATP-binding" evidence="4">
    <location>
        <begin position="165"/>
        <end position="405"/>
    </location>
</feature>
<dbReference type="AlphaFoldDB" id="A0A2U9IJM5"/>
<evidence type="ECO:0000313" key="7">
    <source>
        <dbReference type="Proteomes" id="UP000248410"/>
    </source>
</evidence>
<dbReference type="InterPro" id="IPR014001">
    <property type="entry name" value="Helicase_ATP-bd"/>
</dbReference>
<dbReference type="InterPro" id="IPR027417">
    <property type="entry name" value="P-loop_NTPase"/>
</dbReference>
<sequence>MENIIMTSEEVVETYQYLLKKELCPFARNSDEVCKDFIQDSNNKKGLDLKTTLITEKDLNDVCKKYNCNKDELKKYLIKYESLNGYHTAHFESIYRIIHIRNFPYQPPIPLEYILELDKDLVPEYNESVSDVIKFGDPQLENIVIKAISKVAINGKISSFQKDVIETINKENAVAVVAPTASGKTLSFLVPVIARAAERVKKRINGTSALLIYPRKALERDQLRTLLSIVDELNEQGVRVTVGIYDGDTPNGFKKEEIERIKGRQFRGLTCTKCGSNLIYSVENGKVIIKCKNCGKQYLYILPTKNDIKNEPPTILISNIYTVYRRLLSESTIHLFESLDYVVLDEIHVYTDFLGGHVRYVLGMLRYVPINKKNGKAPKFIFSSATIADPKTFFKEIYPYEDKIEIKDYNSEYKKSNKERLIIRLYLLPNPNLSTETLYEAVGLASTLWAYKYDQKVISFVDSIAEISHLYDYIYTTILGEREGREVIDHVFKKDGSLWEETNDYSWIHLVPNDVKNGNLVDGNKLREFILNTMKKGINIHYSYINETERHRRENEFQEGKIRHLISTSTLELGIDIKDIGLIIQYKLPQTSEAVVQRIGRAGRSNKSLRVALGLVTLPLSPVGAMYMYNDELRDKLSDISKNIQRGVGHKSDVIKSQAALSLVLFKRALEGKPTFMDNIIKKRKEAIDAIREILNEITTNYNDIIKLGNELYIEDINKKLDELKRLLEKVVDVKTNVDSSILTFDELDKLKVKIYEYLRVTNEFKKILERYIENYENIAKEVGITLNNGEKFLNALSITTNKIAKLLGKVLSLISNLANNPDNSYVNNLYKEIQNLINEITNDFNNDLKNERFISDFEKERDEIDKRKPKEHRKLRLRISNLVNEGEKLLYLVDNDESDEANDPILRFISVKKFVLEELINLLNNISKTDWFIRYIFANINNLFKGKTLRKGLSLMEFINYSYKNIVKFSLFFDIPLPEFKIKEADKL</sequence>
<evidence type="ECO:0000313" key="6">
    <source>
        <dbReference type="EMBL" id="AWR96156.1"/>
    </source>
</evidence>
<keyword evidence="1" id="KW-0547">Nucleotide-binding</keyword>